<proteinExistence type="predicted"/>
<reference evidence="3" key="1">
    <citation type="submission" date="2022-07" db="EMBL/GenBank/DDBJ databases">
        <authorList>
            <person name="Macas J."/>
            <person name="Novak P."/>
            <person name="Neumann P."/>
        </authorList>
    </citation>
    <scope>NUCLEOTIDE SEQUENCE</scope>
</reference>
<feature type="domain" description="Retrotransposon Copia-like N-terminal" evidence="2">
    <location>
        <begin position="24"/>
        <end position="69"/>
    </location>
</feature>
<dbReference type="AlphaFoldDB" id="A0AAV0DTY6"/>
<evidence type="ECO:0000256" key="1">
    <source>
        <dbReference type="SAM" id="MobiDB-lite"/>
    </source>
</evidence>
<organism evidence="3 4">
    <name type="scientific">Cuscuta epithymum</name>
    <dbReference type="NCBI Taxonomy" id="186058"/>
    <lineage>
        <taxon>Eukaryota</taxon>
        <taxon>Viridiplantae</taxon>
        <taxon>Streptophyta</taxon>
        <taxon>Embryophyta</taxon>
        <taxon>Tracheophyta</taxon>
        <taxon>Spermatophyta</taxon>
        <taxon>Magnoliopsida</taxon>
        <taxon>eudicotyledons</taxon>
        <taxon>Gunneridae</taxon>
        <taxon>Pentapetalae</taxon>
        <taxon>asterids</taxon>
        <taxon>lamiids</taxon>
        <taxon>Solanales</taxon>
        <taxon>Convolvulaceae</taxon>
        <taxon>Cuscuteae</taxon>
        <taxon>Cuscuta</taxon>
        <taxon>Cuscuta subgen. Cuscuta</taxon>
    </lineage>
</organism>
<dbReference type="EMBL" id="CAMAPF010000133">
    <property type="protein sequence ID" value="CAH9106058.1"/>
    <property type="molecule type" value="Genomic_DNA"/>
</dbReference>
<sequence length="390" mass="43553">MPTEEEGSTPTPKFDYTSPFFLGPQDRPGDFITPVRLTQNNYEEWSNAVRLALRARRKYVFVDGTIKAPVPPCTEDDWLTLHSMIISWLLNVISPDVKQTLSHYEDPRRLWNDLKERFALVDGPKIHQVKTDLAKCVQTRGMAVGTYYAKLQNLWDELNNYEPLIRCKCGKCTCDVLGQHEKRRESEHLHQFLMGIYSDFFGSTRSQLLTQPDLPTLNRAYKQMVQEERVRGIVQTQEEKPEVMGFAVRTEGKGAGRGIKQDKSGLQCSYCKFSGHDVTACFELHGYPDWWGDRPSLGIKGAGHSRSNTSGLPSNPGVSRGRSMAKAHAAVAAEPAGKTLQQGESSGGQSTPLPGFTPEQWSSLVSLFGNSLPTNDRMAGPSLEEADWNG</sequence>
<dbReference type="PANTHER" id="PTHR37610">
    <property type="entry name" value="CCHC-TYPE DOMAIN-CONTAINING PROTEIN"/>
    <property type="match status" value="1"/>
</dbReference>
<evidence type="ECO:0000259" key="2">
    <source>
        <dbReference type="Pfam" id="PF14244"/>
    </source>
</evidence>
<feature type="compositionally biased region" description="Low complexity" evidence="1">
    <location>
        <begin position="326"/>
        <end position="336"/>
    </location>
</feature>
<feature type="compositionally biased region" description="Polar residues" evidence="1">
    <location>
        <begin position="339"/>
        <end position="352"/>
    </location>
</feature>
<dbReference type="Pfam" id="PF14244">
    <property type="entry name" value="Retrotran_gag_3"/>
    <property type="match status" value="1"/>
</dbReference>
<evidence type="ECO:0000313" key="3">
    <source>
        <dbReference type="EMBL" id="CAH9106058.1"/>
    </source>
</evidence>
<evidence type="ECO:0000313" key="4">
    <source>
        <dbReference type="Proteomes" id="UP001152523"/>
    </source>
</evidence>
<accession>A0AAV0DTY6</accession>
<keyword evidence="4" id="KW-1185">Reference proteome</keyword>
<feature type="compositionally biased region" description="Polar residues" evidence="1">
    <location>
        <begin position="305"/>
        <end position="317"/>
    </location>
</feature>
<gene>
    <name evidence="3" type="ORF">CEPIT_LOCUS17431</name>
</gene>
<feature type="region of interest" description="Disordered" evidence="1">
    <location>
        <begin position="301"/>
        <end position="358"/>
    </location>
</feature>
<comment type="caution">
    <text evidence="3">The sequence shown here is derived from an EMBL/GenBank/DDBJ whole genome shotgun (WGS) entry which is preliminary data.</text>
</comment>
<protein>
    <recommendedName>
        <fullName evidence="2">Retrotransposon Copia-like N-terminal domain-containing protein</fullName>
    </recommendedName>
</protein>
<dbReference type="PANTHER" id="PTHR37610:SF101">
    <property type="entry name" value="(RAPE) HYPOTHETICAL PROTEIN"/>
    <property type="match status" value="1"/>
</dbReference>
<name>A0AAV0DTY6_9ASTE</name>
<dbReference type="Proteomes" id="UP001152523">
    <property type="component" value="Unassembled WGS sequence"/>
</dbReference>
<dbReference type="InterPro" id="IPR029472">
    <property type="entry name" value="Copia-like_N"/>
</dbReference>